<dbReference type="Pfam" id="PF10014">
    <property type="entry name" value="2OG-Fe_Oxy_2"/>
    <property type="match status" value="1"/>
</dbReference>
<accession>A0A9Q5YL33</accession>
<evidence type="ECO:0000313" key="2">
    <source>
        <dbReference type="Proteomes" id="UP000422232"/>
    </source>
</evidence>
<proteinExistence type="predicted"/>
<protein>
    <submittedName>
        <fullName evidence="1">Uncharacterized protein</fullName>
    </submittedName>
</protein>
<dbReference type="RefSeq" id="WP_016211851.1">
    <property type="nucleotide sequence ID" value="NZ_CP012413.1"/>
</dbReference>
<dbReference type="GeneID" id="66742421"/>
<sequence length="218" mass="24756">MNSKSLASPIINLFKFTEDFSGLTKYFEQLPVDPYVPGNYRHHGLSCFKYTDHNLWEKQAHKYIFQDDKTNPVAGGIKREYPVIDDQLIDEPTLKIALQQFCNSINAQLGDLIDIHMLRTVTTHEQLGKAAPEGIHRDAVNYVGIFCINRHKITAGETHLYTDKAGARPPVVRKILEPGEMLIIDDSKVFHFTDAVKPTSDEGYRDVFVFTQSTLMSV</sequence>
<evidence type="ECO:0000313" key="1">
    <source>
        <dbReference type="EMBL" id="QGO07553.1"/>
    </source>
</evidence>
<dbReference type="EMBL" id="CP038908">
    <property type="protein sequence ID" value="QGO07553.1"/>
    <property type="molecule type" value="Genomic_DNA"/>
</dbReference>
<gene>
    <name evidence="1" type="ORF">Psal009_03510</name>
</gene>
<dbReference type="InterPro" id="IPR018724">
    <property type="entry name" value="2OG-Fe_dioxygenase"/>
</dbReference>
<organism evidence="1 2">
    <name type="scientific">Piscirickettsia salmonis</name>
    <dbReference type="NCBI Taxonomy" id="1238"/>
    <lineage>
        <taxon>Bacteria</taxon>
        <taxon>Pseudomonadati</taxon>
        <taxon>Pseudomonadota</taxon>
        <taxon>Gammaproteobacteria</taxon>
        <taxon>Thiotrichales</taxon>
        <taxon>Piscirickettsiaceae</taxon>
        <taxon>Piscirickettsia</taxon>
    </lineage>
</organism>
<dbReference type="Proteomes" id="UP000422232">
    <property type="component" value="Chromosome"/>
</dbReference>
<dbReference type="GO" id="GO:0051213">
    <property type="term" value="F:dioxygenase activity"/>
    <property type="evidence" value="ECO:0007669"/>
    <property type="project" value="InterPro"/>
</dbReference>
<name>A0A9Q5YL33_PISSA</name>
<dbReference type="AlphaFoldDB" id="A0A9Q5YL33"/>
<keyword evidence="2" id="KW-1185">Reference proteome</keyword>
<dbReference type="Gene3D" id="2.60.120.620">
    <property type="entry name" value="q2cbj1_9rhob like domain"/>
    <property type="match status" value="1"/>
</dbReference>
<reference evidence="1 2" key="1">
    <citation type="submission" date="2019-04" db="EMBL/GenBank/DDBJ databases">
        <title>Complete genome sequencing of Piscirickettsia salmonis strain Psal-009.</title>
        <authorList>
            <person name="Schober I."/>
            <person name="Bunk B."/>
            <person name="Sproer C."/>
            <person name="Carril G.P."/>
            <person name="Riedel T."/>
            <person name="Flores-Herrera P.A."/>
            <person name="Nourdin-Galindo G."/>
            <person name="Marshall S.H."/>
            <person name="Overmann J."/>
        </authorList>
    </citation>
    <scope>NUCLEOTIDE SEQUENCE [LARGE SCALE GENOMIC DNA]</scope>
    <source>
        <strain evidence="1 2">Psal-009</strain>
    </source>
</reference>